<evidence type="ECO:0000256" key="1">
    <source>
        <dbReference type="SAM" id="MobiDB-lite"/>
    </source>
</evidence>
<protein>
    <submittedName>
        <fullName evidence="2">Uncharacterized protein</fullName>
    </submittedName>
</protein>
<dbReference type="EMBL" id="SOZI01000020">
    <property type="protein sequence ID" value="TNY22750.1"/>
    <property type="molecule type" value="Genomic_DNA"/>
</dbReference>
<organism evidence="2 3">
    <name type="scientific">Rhodotorula diobovata</name>
    <dbReference type="NCBI Taxonomy" id="5288"/>
    <lineage>
        <taxon>Eukaryota</taxon>
        <taxon>Fungi</taxon>
        <taxon>Dikarya</taxon>
        <taxon>Basidiomycota</taxon>
        <taxon>Pucciniomycotina</taxon>
        <taxon>Microbotryomycetes</taxon>
        <taxon>Sporidiobolales</taxon>
        <taxon>Sporidiobolaceae</taxon>
        <taxon>Rhodotorula</taxon>
    </lineage>
</organism>
<dbReference type="AlphaFoldDB" id="A0A5C5G0W2"/>
<comment type="caution">
    <text evidence="2">The sequence shown here is derived from an EMBL/GenBank/DDBJ whole genome shotgun (WGS) entry which is preliminary data.</text>
</comment>
<evidence type="ECO:0000313" key="2">
    <source>
        <dbReference type="EMBL" id="TNY22750.1"/>
    </source>
</evidence>
<keyword evidence="3" id="KW-1185">Reference proteome</keyword>
<feature type="region of interest" description="Disordered" evidence="1">
    <location>
        <begin position="11"/>
        <end position="85"/>
    </location>
</feature>
<gene>
    <name evidence="2" type="ORF">DMC30DRAFT_115356</name>
</gene>
<name>A0A5C5G0W2_9BASI</name>
<sequence length="174" mass="18591">MCPAPSFPLLPLPLLPRPSHPHSPRLHSTSQDLELPIRPHHRPSLTRGVRLTITRSSPLTQPHPPNAKPPAQMSGRPTKTVRGRNAVATASCASWVSTRRGTPRYAPSRSCFVLPPGSKLTLESYRAASQSSSSRDALCLCLSSLVQTARPSRGPTAGPSAPCLAAVPPPRLAR</sequence>
<feature type="region of interest" description="Disordered" evidence="1">
    <location>
        <begin position="149"/>
        <end position="174"/>
    </location>
</feature>
<accession>A0A5C5G0W2</accession>
<evidence type="ECO:0000313" key="3">
    <source>
        <dbReference type="Proteomes" id="UP000311382"/>
    </source>
</evidence>
<dbReference type="Proteomes" id="UP000311382">
    <property type="component" value="Unassembled WGS sequence"/>
</dbReference>
<reference evidence="2 3" key="1">
    <citation type="submission" date="2019-03" db="EMBL/GenBank/DDBJ databases">
        <title>Rhodosporidium diobovatum UCD-FST 08-225 genome sequencing, assembly, and annotation.</title>
        <authorList>
            <person name="Fakankun I.U."/>
            <person name="Fristensky B."/>
            <person name="Levin D.B."/>
        </authorList>
    </citation>
    <scope>NUCLEOTIDE SEQUENCE [LARGE SCALE GENOMIC DNA]</scope>
    <source>
        <strain evidence="2 3">UCD-FST 08-225</strain>
    </source>
</reference>
<proteinExistence type="predicted"/>